<dbReference type="Pfam" id="PF05267">
    <property type="entry name" value="DUF725"/>
    <property type="match status" value="1"/>
</dbReference>
<organism evidence="2">
    <name type="scientific">Cyphononyx dorsalis</name>
    <name type="common">Spider wasp</name>
    <name type="synonym">Cyphononyx fulvognathus</name>
    <dbReference type="NCBI Taxonomy" id="246266"/>
    <lineage>
        <taxon>Eukaryota</taxon>
        <taxon>Metazoa</taxon>
        <taxon>Ecdysozoa</taxon>
        <taxon>Arthropoda</taxon>
        <taxon>Hexapoda</taxon>
        <taxon>Insecta</taxon>
        <taxon>Pterygota</taxon>
        <taxon>Neoptera</taxon>
        <taxon>Endopterygota</taxon>
        <taxon>Hymenoptera</taxon>
        <taxon>Apocrita</taxon>
        <taxon>Aculeata</taxon>
        <taxon>Pompiloidea</taxon>
        <taxon>Pompilidae</taxon>
        <taxon>Pepsinae</taxon>
        <taxon>Cyphononyx</taxon>
    </lineage>
</organism>
<evidence type="ECO:0000259" key="1">
    <source>
        <dbReference type="Pfam" id="PF05267"/>
    </source>
</evidence>
<reference evidence="2" key="1">
    <citation type="journal article" date="2007" name="Insect Biochem. Mol. Biol.">
        <title>Identification of proteins from venom of the paralytic spider wasp, Cyphononyx dorsalis.</title>
        <authorList>
            <person name="Yamamoto T."/>
            <person name="Arimoto H."/>
            <person name="Kinumi T."/>
            <person name="Oba Y."/>
            <person name="Uemura D."/>
        </authorList>
    </citation>
    <scope>NUCLEOTIDE SEQUENCE</scope>
</reference>
<dbReference type="AlphaFoldDB" id="A5HUI8"/>
<evidence type="ECO:0000313" key="2">
    <source>
        <dbReference type="EMBL" id="BAF62633.1"/>
    </source>
</evidence>
<dbReference type="EMBL" id="AB264173">
    <property type="protein sequence ID" value="BAF62633.1"/>
    <property type="molecule type" value="mRNA"/>
</dbReference>
<dbReference type="InterPro" id="IPR007931">
    <property type="entry name" value="TsetseEP"/>
</dbReference>
<feature type="domain" description="Protein TsetseEP" evidence="1">
    <location>
        <begin position="94"/>
        <end position="204"/>
    </location>
</feature>
<protein>
    <submittedName>
        <fullName evidence="2">Cyd25 protein</fullName>
    </submittedName>
</protein>
<name>A5HUI8_CYPDO</name>
<proteinExistence type="evidence at transcript level"/>
<accession>A5HUI8</accession>
<sequence>MTLAAVCYMTFCTVTWVEMDSPIRAVVTGTSVVDQSLKTLAMELIIEKEAMKLKYKNDFQNILDMSVDRQMNPSLENIQVEVRKQAAEGNSRKPCYDKAVVKSLTISNYVFKKMMPCLNTFRREFDDILNKVHEAIKRITDMEKTIRNMIPECQVKDDVQQCVKTNVMQATVFLQKQKDDVAQLKQTVKDNYANSLTDALTCVSEHGNELSNAAESIKAAAIECMRS</sequence>
<gene>
    <name evidence="2" type="primary">cyd25</name>
</gene>